<evidence type="ECO:0000259" key="4">
    <source>
        <dbReference type="PROSITE" id="PS50949"/>
    </source>
</evidence>
<dbReference type="InterPro" id="IPR036388">
    <property type="entry name" value="WH-like_DNA-bd_sf"/>
</dbReference>
<gene>
    <name evidence="5" type="ORF">ACFSW7_13005</name>
</gene>
<dbReference type="SMART" id="SM00895">
    <property type="entry name" value="FCD"/>
    <property type="match status" value="1"/>
</dbReference>
<evidence type="ECO:0000313" key="6">
    <source>
        <dbReference type="Proteomes" id="UP001597492"/>
    </source>
</evidence>
<dbReference type="PROSITE" id="PS50949">
    <property type="entry name" value="HTH_GNTR"/>
    <property type="match status" value="1"/>
</dbReference>
<keyword evidence="3" id="KW-0804">Transcription</keyword>
<evidence type="ECO:0000313" key="5">
    <source>
        <dbReference type="EMBL" id="MFD2759296.1"/>
    </source>
</evidence>
<dbReference type="SUPFAM" id="SSF48008">
    <property type="entry name" value="GntR ligand-binding domain-like"/>
    <property type="match status" value="1"/>
</dbReference>
<evidence type="ECO:0000256" key="3">
    <source>
        <dbReference type="ARBA" id="ARBA00023163"/>
    </source>
</evidence>
<dbReference type="Pfam" id="PF07729">
    <property type="entry name" value="FCD"/>
    <property type="match status" value="1"/>
</dbReference>
<dbReference type="InterPro" id="IPR036390">
    <property type="entry name" value="WH_DNA-bd_sf"/>
</dbReference>
<accession>A0ABW5V0G0</accession>
<dbReference type="SMART" id="SM00345">
    <property type="entry name" value="HTH_GNTR"/>
    <property type="match status" value="1"/>
</dbReference>
<dbReference type="Proteomes" id="UP001597492">
    <property type="component" value="Unassembled WGS sequence"/>
</dbReference>
<feature type="domain" description="HTH gntR-type" evidence="4">
    <location>
        <begin position="8"/>
        <end position="75"/>
    </location>
</feature>
<dbReference type="PANTHER" id="PTHR43537">
    <property type="entry name" value="TRANSCRIPTIONAL REGULATOR, GNTR FAMILY"/>
    <property type="match status" value="1"/>
</dbReference>
<name>A0ABW5V0G0_9MICO</name>
<dbReference type="PANTHER" id="PTHR43537:SF5">
    <property type="entry name" value="UXU OPERON TRANSCRIPTIONAL REGULATOR"/>
    <property type="match status" value="1"/>
</dbReference>
<dbReference type="InterPro" id="IPR011711">
    <property type="entry name" value="GntR_C"/>
</dbReference>
<keyword evidence="2" id="KW-0238">DNA-binding</keyword>
<dbReference type="RefSeq" id="WP_019618810.1">
    <property type="nucleotide sequence ID" value="NZ_JBHUNE010000009.1"/>
</dbReference>
<dbReference type="EMBL" id="JBHUNE010000009">
    <property type="protein sequence ID" value="MFD2759296.1"/>
    <property type="molecule type" value="Genomic_DNA"/>
</dbReference>
<proteinExistence type="predicted"/>
<dbReference type="Pfam" id="PF00392">
    <property type="entry name" value="GntR"/>
    <property type="match status" value="1"/>
</dbReference>
<comment type="caution">
    <text evidence="5">The sequence shown here is derived from an EMBL/GenBank/DDBJ whole genome shotgun (WGS) entry which is preliminary data.</text>
</comment>
<sequence>MGQELQTVSVVDAAANRLRDDLFAGEYTAGQELKDTSIANEFGIARPTARMAVQQLINEGLLVRPAGYSARVRQFDAGEVNDLYRIRRLVEVEALTLIHGSSHSLEGVQRALVGFEGLKEDSSWPKISHADVAFHQAVVDAAGSPRLSAFFATLVSETRLLNALLKYQYQGGAELYAEHAHLYDMLAEPAKLPDLIEAWQEHLEVSHRFIDAHQGSEQPS</sequence>
<reference evidence="6" key="1">
    <citation type="journal article" date="2019" name="Int. J. Syst. Evol. Microbiol.">
        <title>The Global Catalogue of Microorganisms (GCM) 10K type strain sequencing project: providing services to taxonomists for standard genome sequencing and annotation.</title>
        <authorList>
            <consortium name="The Broad Institute Genomics Platform"/>
            <consortium name="The Broad Institute Genome Sequencing Center for Infectious Disease"/>
            <person name="Wu L."/>
            <person name="Ma J."/>
        </authorList>
    </citation>
    <scope>NUCLEOTIDE SEQUENCE [LARGE SCALE GENOMIC DNA]</scope>
    <source>
        <strain evidence="6">TISTR 1514</strain>
    </source>
</reference>
<keyword evidence="6" id="KW-1185">Reference proteome</keyword>
<dbReference type="InterPro" id="IPR008920">
    <property type="entry name" value="TF_FadR/GntR_C"/>
</dbReference>
<dbReference type="InterPro" id="IPR000524">
    <property type="entry name" value="Tscrpt_reg_HTH_GntR"/>
</dbReference>
<dbReference type="Gene3D" id="1.10.10.10">
    <property type="entry name" value="Winged helix-like DNA-binding domain superfamily/Winged helix DNA-binding domain"/>
    <property type="match status" value="1"/>
</dbReference>
<protein>
    <submittedName>
        <fullName evidence="5">GntR family transcriptional regulator</fullName>
    </submittedName>
</protein>
<evidence type="ECO:0000256" key="2">
    <source>
        <dbReference type="ARBA" id="ARBA00023125"/>
    </source>
</evidence>
<dbReference type="Gene3D" id="1.20.120.530">
    <property type="entry name" value="GntR ligand-binding domain-like"/>
    <property type="match status" value="1"/>
</dbReference>
<keyword evidence="1" id="KW-0805">Transcription regulation</keyword>
<dbReference type="SUPFAM" id="SSF46785">
    <property type="entry name" value="Winged helix' DNA-binding domain"/>
    <property type="match status" value="1"/>
</dbReference>
<organism evidence="5 6">
    <name type="scientific">Gulosibacter faecalis</name>
    <dbReference type="NCBI Taxonomy" id="272240"/>
    <lineage>
        <taxon>Bacteria</taxon>
        <taxon>Bacillati</taxon>
        <taxon>Actinomycetota</taxon>
        <taxon>Actinomycetes</taxon>
        <taxon>Micrococcales</taxon>
        <taxon>Microbacteriaceae</taxon>
        <taxon>Gulosibacter</taxon>
    </lineage>
</organism>
<evidence type="ECO:0000256" key="1">
    <source>
        <dbReference type="ARBA" id="ARBA00023015"/>
    </source>
</evidence>